<sequence>MRAQLADTSHIVRTVPEAAPQREQQLQVRGAPVTDPFLAPSNLPLVARDLLESAAGAFGQQPLHKKPRSTCKQGVPVTESAVAQDADCSERAAHEPHLPAMEMPEAFPEPFPEPALDENMRHDGASFDFAGEVEQQPIEAAASKQQQTPQPAPPPPSFDAARELPNVDANAMAESKAVGGSQGDGHDPSSWSARTQKMYSTLNDGFHASDGVGLSYEAMIARTRSKHRRRVVAGCFQELLFLTTHGLTELSQHQPYADIVIHKTDLFDTVSLAA</sequence>
<dbReference type="EMBL" id="HBER01023790">
    <property type="protein sequence ID" value="CAD8536635.1"/>
    <property type="molecule type" value="Transcribed_RNA"/>
</dbReference>
<dbReference type="Gene3D" id="1.10.10.580">
    <property type="entry name" value="Structural maintenance of chromosome 1. Chain E"/>
    <property type="match status" value="1"/>
</dbReference>
<feature type="region of interest" description="Disordered" evidence="1">
    <location>
        <begin position="139"/>
        <end position="162"/>
    </location>
</feature>
<accession>A0A7S0NVP8</accession>
<protein>
    <recommendedName>
        <fullName evidence="3">Rad21/Rec8-like protein C-terminal eukaryotic domain-containing protein</fullName>
    </recommendedName>
</protein>
<proteinExistence type="predicted"/>
<name>A0A7S0NVP8_9EUKA</name>
<dbReference type="PANTHER" id="PTHR12585">
    <property type="entry name" value="SCC1 / RAD21 FAMILY MEMBER"/>
    <property type="match status" value="1"/>
</dbReference>
<dbReference type="GO" id="GO:0008278">
    <property type="term" value="C:cohesin complex"/>
    <property type="evidence" value="ECO:0007669"/>
    <property type="project" value="InterPro"/>
</dbReference>
<dbReference type="GO" id="GO:1990414">
    <property type="term" value="P:replication-born double-strand break repair via sister chromatid exchange"/>
    <property type="evidence" value="ECO:0007669"/>
    <property type="project" value="TreeGrafter"/>
</dbReference>
<dbReference type="InterPro" id="IPR039781">
    <property type="entry name" value="Rad21/Rec8-like"/>
</dbReference>
<dbReference type="InterPro" id="IPR036390">
    <property type="entry name" value="WH_DNA-bd_sf"/>
</dbReference>
<reference evidence="2" key="1">
    <citation type="submission" date="2021-01" db="EMBL/GenBank/DDBJ databases">
        <authorList>
            <person name="Corre E."/>
            <person name="Pelletier E."/>
            <person name="Niang G."/>
            <person name="Scheremetjew M."/>
            <person name="Finn R."/>
            <person name="Kale V."/>
            <person name="Holt S."/>
            <person name="Cochrane G."/>
            <person name="Meng A."/>
            <person name="Brown T."/>
            <person name="Cohen L."/>
        </authorList>
    </citation>
    <scope>NUCLEOTIDE SEQUENCE</scope>
    <source>
        <strain evidence="2">RCC1130</strain>
    </source>
</reference>
<evidence type="ECO:0000256" key="1">
    <source>
        <dbReference type="SAM" id="MobiDB-lite"/>
    </source>
</evidence>
<dbReference type="GO" id="GO:0007062">
    <property type="term" value="P:sister chromatid cohesion"/>
    <property type="evidence" value="ECO:0007669"/>
    <property type="project" value="InterPro"/>
</dbReference>
<dbReference type="InterPro" id="IPR023093">
    <property type="entry name" value="ScpA-like_C"/>
</dbReference>
<feature type="compositionally biased region" description="Low complexity" evidence="1">
    <location>
        <begin position="140"/>
        <end position="149"/>
    </location>
</feature>
<evidence type="ECO:0008006" key="3">
    <source>
        <dbReference type="Google" id="ProtNLM"/>
    </source>
</evidence>
<dbReference type="AlphaFoldDB" id="A0A7S0NVP8"/>
<dbReference type="SUPFAM" id="SSF46785">
    <property type="entry name" value="Winged helix' DNA-binding domain"/>
    <property type="match status" value="1"/>
</dbReference>
<dbReference type="PANTHER" id="PTHR12585:SF69">
    <property type="entry name" value="FI11703P"/>
    <property type="match status" value="1"/>
</dbReference>
<gene>
    <name evidence="2" type="ORF">CLEP1334_LOCUS11917</name>
</gene>
<organism evidence="2">
    <name type="scientific">Calcidiscus leptoporus</name>
    <dbReference type="NCBI Taxonomy" id="127549"/>
    <lineage>
        <taxon>Eukaryota</taxon>
        <taxon>Haptista</taxon>
        <taxon>Haptophyta</taxon>
        <taxon>Prymnesiophyceae</taxon>
        <taxon>Coccolithales</taxon>
        <taxon>Calcidiscaceae</taxon>
        <taxon>Calcidiscus</taxon>
    </lineage>
</organism>
<evidence type="ECO:0000313" key="2">
    <source>
        <dbReference type="EMBL" id="CAD8536635.1"/>
    </source>
</evidence>
<dbReference type="GO" id="GO:0003682">
    <property type="term" value="F:chromatin binding"/>
    <property type="evidence" value="ECO:0007669"/>
    <property type="project" value="TreeGrafter"/>
</dbReference>